<name>A0A423WMJ8_9PEZI</name>
<dbReference type="PANTHER" id="PTHR10622:SF10">
    <property type="entry name" value="HET DOMAIN-CONTAINING PROTEIN"/>
    <property type="match status" value="1"/>
</dbReference>
<dbReference type="Pfam" id="PF26640">
    <property type="entry name" value="DUF8212"/>
    <property type="match status" value="1"/>
</dbReference>
<dbReference type="PANTHER" id="PTHR10622">
    <property type="entry name" value="HET DOMAIN-CONTAINING PROTEIN"/>
    <property type="match status" value="1"/>
</dbReference>
<feature type="domain" description="Heterokaryon incompatibility" evidence="1">
    <location>
        <begin position="22"/>
        <end position="110"/>
    </location>
</feature>
<organism evidence="3 4">
    <name type="scientific">Cytospora schulzeri</name>
    <dbReference type="NCBI Taxonomy" id="448051"/>
    <lineage>
        <taxon>Eukaryota</taxon>
        <taxon>Fungi</taxon>
        <taxon>Dikarya</taxon>
        <taxon>Ascomycota</taxon>
        <taxon>Pezizomycotina</taxon>
        <taxon>Sordariomycetes</taxon>
        <taxon>Sordariomycetidae</taxon>
        <taxon>Diaporthales</taxon>
        <taxon>Cytosporaceae</taxon>
        <taxon>Cytospora</taxon>
    </lineage>
</organism>
<dbReference type="Proteomes" id="UP000283895">
    <property type="component" value="Unassembled WGS sequence"/>
</dbReference>
<evidence type="ECO:0000313" key="4">
    <source>
        <dbReference type="Proteomes" id="UP000283895"/>
    </source>
</evidence>
<comment type="caution">
    <text evidence="3">The sequence shown here is derived from an EMBL/GenBank/DDBJ whole genome shotgun (WGS) entry which is preliminary data.</text>
</comment>
<keyword evidence="4" id="KW-1185">Reference proteome</keyword>
<reference evidence="3 4" key="1">
    <citation type="submission" date="2015-09" db="EMBL/GenBank/DDBJ databases">
        <title>Host preference determinants of Valsa canker pathogens revealed by comparative genomics.</title>
        <authorList>
            <person name="Yin Z."/>
            <person name="Huang L."/>
        </authorList>
    </citation>
    <scope>NUCLEOTIDE SEQUENCE [LARGE SCALE GENOMIC DNA]</scope>
    <source>
        <strain evidence="3 4">03-1</strain>
    </source>
</reference>
<evidence type="ECO:0000259" key="2">
    <source>
        <dbReference type="Pfam" id="PF26640"/>
    </source>
</evidence>
<evidence type="ECO:0000313" key="3">
    <source>
        <dbReference type="EMBL" id="ROW04416.1"/>
    </source>
</evidence>
<dbReference type="InterPro" id="IPR010730">
    <property type="entry name" value="HET"/>
</dbReference>
<dbReference type="AlphaFoldDB" id="A0A423WMJ8"/>
<proteinExistence type="predicted"/>
<dbReference type="Pfam" id="PF06985">
    <property type="entry name" value="HET"/>
    <property type="match status" value="1"/>
</dbReference>
<evidence type="ECO:0000259" key="1">
    <source>
        <dbReference type="Pfam" id="PF06985"/>
    </source>
</evidence>
<dbReference type="OrthoDB" id="194358at2759"/>
<sequence>MRLINARSLEIEEFGPSDAPKYAILSHTWNGREATFSEWRSRVTRLRKARQPGFAKILVTCEQARRDGLTHVWVDTICIDKTSSAELSEAINSMFAWYRGAKVCYVYLADIPRKPPNDGNLLELMRTSRWFTRGWTLQELIAPKDLVFYSQSWTYLGTKKALASFIANVTGIDELCVRNKRGLWNYSIAQRMCWAADRSTTRPEDMAYCLLGIFGINMPLLYGEGNRAFIRLQEEILRTSDDHSILAFDTVLSQNSLLADHPRLFRGMENLRSTLMSRITPPYSMTNAGLSMRTALIETLSPYWVLAVLNCVEIETQKGMRKNQICLPLLGKDGIYMRDRAPVGLIRKSLSGMSIPGIRTEIEDLTTTVETKYLISRFTRVYPAFGRELDLALHGFGADAIRNSGFMLTFPRGMGTYQLVEAYPPDALQRNTSFFNPPAAESGGQPFAHGLLVFQDMSDMAEAERVRIGVYLAQTLDSSGEDGGGQWMCVLTPVTDDVDLYDGCKQSWQSEKDPDDWDHYDHVDNYIVAARTSFALQNPVHHVVMVEMVFDADALQLERRPRTGLVNFRNRVKL</sequence>
<gene>
    <name evidence="3" type="ORF">VMCG_05119</name>
</gene>
<protein>
    <submittedName>
        <fullName evidence="3">Uncharacterized protein</fullName>
    </submittedName>
</protein>
<feature type="domain" description="DUF8212" evidence="2">
    <location>
        <begin position="227"/>
        <end position="262"/>
    </location>
</feature>
<dbReference type="EMBL" id="LKEA01000014">
    <property type="protein sequence ID" value="ROW04416.1"/>
    <property type="molecule type" value="Genomic_DNA"/>
</dbReference>
<dbReference type="InterPro" id="IPR058525">
    <property type="entry name" value="DUF8212"/>
</dbReference>
<accession>A0A423WMJ8</accession>
<dbReference type="STRING" id="356882.A0A423WMJ8"/>